<dbReference type="InterPro" id="IPR006439">
    <property type="entry name" value="HAD-SF_hydro_IA"/>
</dbReference>
<dbReference type="PANTHER" id="PTHR43316">
    <property type="entry name" value="HYDROLASE, HALOACID DELAHOGENASE-RELATED"/>
    <property type="match status" value="1"/>
</dbReference>
<dbReference type="Gene3D" id="3.40.50.1000">
    <property type="entry name" value="HAD superfamily/HAD-like"/>
    <property type="match status" value="1"/>
</dbReference>
<feature type="region of interest" description="Disordered" evidence="2">
    <location>
        <begin position="234"/>
        <end position="255"/>
    </location>
</feature>
<proteinExistence type="predicted"/>
<dbReference type="NCBIfam" id="TIGR01549">
    <property type="entry name" value="HAD-SF-IA-v1"/>
    <property type="match status" value="1"/>
</dbReference>
<reference evidence="3 4" key="1">
    <citation type="journal article" date="2024" name="Front. Microbiol.">
        <title>Novel thermophilic genera Geochorda gen. nov. and Carboxydochorda gen. nov. from the deep terrestrial subsurface reveal the ecophysiological diversity in the class Limnochordia.</title>
        <authorList>
            <person name="Karnachuk O.V."/>
            <person name="Lukina A.P."/>
            <person name="Avakyan M.R."/>
            <person name="Kadnikov V.V."/>
            <person name="Begmatov S."/>
            <person name="Beletsky A.V."/>
            <person name="Vlasova K.G."/>
            <person name="Novikov A.A."/>
            <person name="Shcherbakova V.A."/>
            <person name="Mardanov A.V."/>
            <person name="Ravin N.V."/>
        </authorList>
    </citation>
    <scope>NUCLEOTIDE SEQUENCE [LARGE SCALE GENOMIC DNA]</scope>
    <source>
        <strain evidence="3 4">L945</strain>
    </source>
</reference>
<organism evidence="3 4">
    <name type="scientific">Carboxydichorda subterranea</name>
    <dbReference type="NCBI Taxonomy" id="3109565"/>
    <lineage>
        <taxon>Bacteria</taxon>
        <taxon>Bacillati</taxon>
        <taxon>Bacillota</taxon>
        <taxon>Limnochordia</taxon>
        <taxon>Limnochordales</taxon>
        <taxon>Geochordaceae</taxon>
        <taxon>Carboxydichorda</taxon>
    </lineage>
</organism>
<dbReference type="SUPFAM" id="SSF56784">
    <property type="entry name" value="HAD-like"/>
    <property type="match status" value="1"/>
</dbReference>
<dbReference type="GO" id="GO:0016787">
    <property type="term" value="F:hydrolase activity"/>
    <property type="evidence" value="ECO:0007669"/>
    <property type="project" value="UniProtKB-KW"/>
</dbReference>
<dbReference type="EMBL" id="CP141615">
    <property type="protein sequence ID" value="WRP16655.1"/>
    <property type="molecule type" value="Genomic_DNA"/>
</dbReference>
<dbReference type="InterPro" id="IPR036412">
    <property type="entry name" value="HAD-like_sf"/>
</dbReference>
<dbReference type="SFLD" id="SFLDS00003">
    <property type="entry name" value="Haloacid_Dehalogenase"/>
    <property type="match status" value="1"/>
</dbReference>
<dbReference type="EC" id="3.1.3.-" evidence="3"/>
<dbReference type="SFLD" id="SFLDG01129">
    <property type="entry name" value="C1.5:_HAD__Beta-PGM__Phosphata"/>
    <property type="match status" value="1"/>
</dbReference>
<dbReference type="InterPro" id="IPR051540">
    <property type="entry name" value="S-2-haloacid_dehalogenase"/>
</dbReference>
<dbReference type="PRINTS" id="PR00413">
    <property type="entry name" value="HADHALOGNASE"/>
</dbReference>
<keyword evidence="4" id="KW-1185">Reference proteome</keyword>
<name>A0ABZ1BVW7_9FIRM</name>
<evidence type="ECO:0000256" key="1">
    <source>
        <dbReference type="ARBA" id="ARBA00022801"/>
    </source>
</evidence>
<dbReference type="InterPro" id="IPR023214">
    <property type="entry name" value="HAD_sf"/>
</dbReference>
<evidence type="ECO:0000256" key="2">
    <source>
        <dbReference type="SAM" id="MobiDB-lite"/>
    </source>
</evidence>
<dbReference type="Proteomes" id="UP001332192">
    <property type="component" value="Chromosome"/>
</dbReference>
<gene>
    <name evidence="3" type="ORF">U7230_11215</name>
</gene>
<sequence>MPSQQSVSGPVEAIIFDIGDTLLGFPVASWDEVDRASIDALRSAMEQSPQRAGAIGAARDGLPPDETLLALYREVVEALNRAALPELKEVPARRVLEQMLRRLGITAGDAELDRLERAWAAPRLTIRRLYPEVPRVLAGLRRHGVRLGVISNIWLSGGIVREHLDSLGLMEPFEAVVLSSEVGYVKPHPVLFSMALEQMGVKPAASWYVGDNPHADVAGAKAVGMRAALVKRPPQLRFHPSPPPDDRPYTGPSPDLVLSDLTGLLSLVEGSRPLSERAPGVPHAG</sequence>
<dbReference type="InterPro" id="IPR041492">
    <property type="entry name" value="HAD_2"/>
</dbReference>
<dbReference type="RefSeq" id="WP_324715927.1">
    <property type="nucleotide sequence ID" value="NZ_CP141615.1"/>
</dbReference>
<dbReference type="Pfam" id="PF13419">
    <property type="entry name" value="HAD_2"/>
    <property type="match status" value="1"/>
</dbReference>
<keyword evidence="1 3" id="KW-0378">Hydrolase</keyword>
<protein>
    <submittedName>
        <fullName evidence="3">HAD family hydrolase</fullName>
        <ecNumber evidence="3">3.1.3.-</ecNumber>
    </submittedName>
</protein>
<accession>A0ABZ1BVW7</accession>
<dbReference type="PANTHER" id="PTHR43316:SF3">
    <property type="entry name" value="HALOACID DEHALOGENASE, TYPE II (AFU_ORTHOLOGUE AFUA_2G07750)-RELATED"/>
    <property type="match status" value="1"/>
</dbReference>
<evidence type="ECO:0000313" key="3">
    <source>
        <dbReference type="EMBL" id="WRP16655.1"/>
    </source>
</evidence>
<evidence type="ECO:0000313" key="4">
    <source>
        <dbReference type="Proteomes" id="UP001332192"/>
    </source>
</evidence>